<dbReference type="Proteomes" id="UP000053239">
    <property type="component" value="Unassembled WGS sequence"/>
</dbReference>
<protein>
    <submittedName>
        <fullName evidence="2">Uncharacterized protein</fullName>
    </submittedName>
</protein>
<dbReference type="InterPro" id="IPR016024">
    <property type="entry name" value="ARM-type_fold"/>
</dbReference>
<dbReference type="SUPFAM" id="SSF48371">
    <property type="entry name" value="ARM repeat"/>
    <property type="match status" value="1"/>
</dbReference>
<reference evidence="2 3" key="1">
    <citation type="submission" date="2011-09" db="EMBL/GenBank/DDBJ databases">
        <title>The Genome Sequence of Plasmodium vivax North Korean.</title>
        <authorList>
            <consortium name="The Broad Institute Genome Sequencing Platform"/>
            <consortium name="The Broad Institute Genome Sequencing Center for Infectious Disease"/>
            <person name="Neafsey D."/>
            <person name="Carlton J."/>
            <person name="Barnwell J."/>
            <person name="Collins W."/>
            <person name="Escalante A."/>
            <person name="Mullikin J."/>
            <person name="Saul A."/>
            <person name="Guigo R."/>
            <person name="Camara F."/>
            <person name="Young S.K."/>
            <person name="Zeng Q."/>
            <person name="Gargeya S."/>
            <person name="Fitzgerald M."/>
            <person name="Haas B."/>
            <person name="Abouelleil A."/>
            <person name="Alvarado L."/>
            <person name="Arachchi H.M."/>
            <person name="Berlin A."/>
            <person name="Brown A."/>
            <person name="Chapman S.B."/>
            <person name="Chen Z."/>
            <person name="Dunbar C."/>
            <person name="Freedman E."/>
            <person name="Gearin G."/>
            <person name="Gellesch M."/>
            <person name="Goldberg J."/>
            <person name="Griggs A."/>
            <person name="Gujja S."/>
            <person name="Heiman D."/>
            <person name="Howarth C."/>
            <person name="Larson L."/>
            <person name="Lui A."/>
            <person name="MacDonald P.J.P."/>
            <person name="Montmayeur A."/>
            <person name="Murphy C."/>
            <person name="Neiman D."/>
            <person name="Pearson M."/>
            <person name="Priest M."/>
            <person name="Roberts A."/>
            <person name="Saif S."/>
            <person name="Shea T."/>
            <person name="Shenoy N."/>
            <person name="Sisk P."/>
            <person name="Stolte C."/>
            <person name="Sykes S."/>
            <person name="Wortman J."/>
            <person name="Nusbaum C."/>
            <person name="Birren B."/>
        </authorList>
    </citation>
    <scope>NUCLEOTIDE SEQUENCE [LARGE SCALE GENOMIC DNA]</scope>
    <source>
        <strain evidence="2 3">North Korean</strain>
    </source>
</reference>
<organism evidence="2 3">
    <name type="scientific">Plasmodium vivax North Korean</name>
    <dbReference type="NCBI Taxonomy" id="1035514"/>
    <lineage>
        <taxon>Eukaryota</taxon>
        <taxon>Sar</taxon>
        <taxon>Alveolata</taxon>
        <taxon>Apicomplexa</taxon>
        <taxon>Aconoidasida</taxon>
        <taxon>Haemosporida</taxon>
        <taxon>Plasmodiidae</taxon>
        <taxon>Plasmodium</taxon>
        <taxon>Plasmodium (Plasmodium)</taxon>
    </lineage>
</organism>
<evidence type="ECO:0000256" key="1">
    <source>
        <dbReference type="SAM" id="MobiDB-lite"/>
    </source>
</evidence>
<evidence type="ECO:0000313" key="3">
    <source>
        <dbReference type="Proteomes" id="UP000053239"/>
    </source>
</evidence>
<dbReference type="AlphaFoldDB" id="A0A0J9TTS3"/>
<gene>
    <name evidence="2" type="ORF">PVNG_02198</name>
</gene>
<name>A0A0J9TTS3_PLAVI</name>
<feature type="compositionally biased region" description="Polar residues" evidence="1">
    <location>
        <begin position="304"/>
        <end position="320"/>
    </location>
</feature>
<sequence length="347" mass="41167">MLNNKLDILKWKEVVRFYYLFLEKTYFFIKINIYVFCLNYQYRFLDKVWNTYYQFDNSVDDDPDKYKYEGFCDPLMKRLGDDDVENKKFCLKLVRNLGRYSHNFKFQQFTSEYCTNLNNWVYDSIKKYKNPHNIIDKCYEDYTEFVREIGNRTICPYYKYDDMYKEPINIIILKIFESNMNIIQNALEEEYDSNNIPLRNYICECINIYKEMDKTYCRNNNDEDEKGKLTCSALNTFRDTYKFFLFSPQNRNYNIPSLDDVETEYKKKCVEENLELPSSAPTYSDVPELQPSTGYMDGRKGEFSSASPLTGENPGSSMTRTVSTAVGTMAGASSLLALLYKVTQKFI</sequence>
<dbReference type="EMBL" id="KQ235419">
    <property type="protein sequence ID" value="KMZ99315.1"/>
    <property type="molecule type" value="Genomic_DNA"/>
</dbReference>
<evidence type="ECO:0000313" key="2">
    <source>
        <dbReference type="EMBL" id="KMZ99315.1"/>
    </source>
</evidence>
<accession>A0A0J9TTS3</accession>
<dbReference type="OrthoDB" id="389114at2759"/>
<feature type="region of interest" description="Disordered" evidence="1">
    <location>
        <begin position="278"/>
        <end position="320"/>
    </location>
</feature>
<proteinExistence type="predicted"/>